<organism evidence="5 6">
    <name type="scientific">Kineosphaera limosa NBRC 100340</name>
    <dbReference type="NCBI Taxonomy" id="1184609"/>
    <lineage>
        <taxon>Bacteria</taxon>
        <taxon>Bacillati</taxon>
        <taxon>Actinomycetota</taxon>
        <taxon>Actinomycetes</taxon>
        <taxon>Micrococcales</taxon>
        <taxon>Dermatophilaceae</taxon>
        <taxon>Kineosphaera</taxon>
    </lineage>
</organism>
<dbReference type="AlphaFoldDB" id="K6X9E5"/>
<dbReference type="EMBL" id="BAHD01000020">
    <property type="protein sequence ID" value="GAB95444.1"/>
    <property type="molecule type" value="Genomic_DNA"/>
</dbReference>
<keyword evidence="6" id="KW-1185">Reference proteome</keyword>
<dbReference type="Proteomes" id="UP000008366">
    <property type="component" value="Unassembled WGS sequence"/>
</dbReference>
<dbReference type="GO" id="GO:0042956">
    <property type="term" value="P:maltodextrin transmembrane transport"/>
    <property type="evidence" value="ECO:0007669"/>
    <property type="project" value="TreeGrafter"/>
</dbReference>
<dbReference type="PANTHER" id="PTHR30061">
    <property type="entry name" value="MALTOSE-BINDING PERIPLASMIC PROTEIN"/>
    <property type="match status" value="1"/>
</dbReference>
<evidence type="ECO:0000256" key="3">
    <source>
        <dbReference type="ARBA" id="ARBA00022729"/>
    </source>
</evidence>
<keyword evidence="3 4" id="KW-0732">Signal</keyword>
<dbReference type="SUPFAM" id="SSF53850">
    <property type="entry name" value="Periplasmic binding protein-like II"/>
    <property type="match status" value="1"/>
</dbReference>
<protein>
    <submittedName>
        <fullName evidence="5">Putative sugar ABC transporter substrate-binding protein</fullName>
    </submittedName>
</protein>
<evidence type="ECO:0000313" key="6">
    <source>
        <dbReference type="Proteomes" id="UP000008366"/>
    </source>
</evidence>
<gene>
    <name evidence="5" type="ORF">KILIM_020_00120</name>
</gene>
<comment type="similarity">
    <text evidence="1">Belongs to the bacterial solute-binding protein 1 family.</text>
</comment>
<keyword evidence="2" id="KW-0813">Transport</keyword>
<dbReference type="GO" id="GO:0015768">
    <property type="term" value="P:maltose transport"/>
    <property type="evidence" value="ECO:0007669"/>
    <property type="project" value="TreeGrafter"/>
</dbReference>
<proteinExistence type="inferred from homology"/>
<evidence type="ECO:0000256" key="4">
    <source>
        <dbReference type="SAM" id="SignalP"/>
    </source>
</evidence>
<comment type="caution">
    <text evidence="5">The sequence shown here is derived from an EMBL/GenBank/DDBJ whole genome shotgun (WGS) entry which is preliminary data.</text>
</comment>
<dbReference type="Pfam" id="PF01547">
    <property type="entry name" value="SBP_bac_1"/>
    <property type="match status" value="1"/>
</dbReference>
<dbReference type="Gene3D" id="3.40.190.10">
    <property type="entry name" value="Periplasmic binding protein-like II"/>
    <property type="match status" value="2"/>
</dbReference>
<dbReference type="GO" id="GO:0055052">
    <property type="term" value="C:ATP-binding cassette (ABC) transporter complex, substrate-binding subunit-containing"/>
    <property type="evidence" value="ECO:0007669"/>
    <property type="project" value="TreeGrafter"/>
</dbReference>
<accession>K6X9E5</accession>
<dbReference type="RefSeq" id="WP_006591976.1">
    <property type="nucleotide sequence ID" value="NZ_BAHD01000020.1"/>
</dbReference>
<dbReference type="InterPro" id="IPR006059">
    <property type="entry name" value="SBP"/>
</dbReference>
<feature type="signal peptide" evidence="4">
    <location>
        <begin position="1"/>
        <end position="26"/>
    </location>
</feature>
<dbReference type="eggNOG" id="COG1653">
    <property type="taxonomic scope" value="Bacteria"/>
</dbReference>
<dbReference type="STRING" id="1184609.KILIM_020_00120"/>
<name>K6X9E5_9MICO</name>
<evidence type="ECO:0000256" key="2">
    <source>
        <dbReference type="ARBA" id="ARBA00022448"/>
    </source>
</evidence>
<dbReference type="PANTHER" id="PTHR30061:SF50">
    <property type="entry name" value="MALTOSE_MALTODEXTRIN-BINDING PERIPLASMIC PROTEIN"/>
    <property type="match status" value="1"/>
</dbReference>
<sequence>MPRRKRARAIVGMCALAMTAAVGLSACGGSDTGAGNQLNWYINPDSGGNDPNASGQAHLAKVCTDASNGAYSIRTQVLPNSASDQRQQLLRRLAAGDRGVDMMSLDPVFVAEFAQAGFLAGVPQDKQAALTEDAVQPIIDSAQWAGSMYAAPMWANTQVLWYRKSVAEAAGLDMSQPVTWDQIIEAAKAQNKTVGVQARRYEGYAVWINALVEGAGGHIINNMGEQDVDKIEWGLDSDAGREAARVIAEVSSTGVGGPAMGGSDETAALDLFLGNSSGFLLNWPYVWAALDDRAPQLKDDVAWARYPQTVQGQESKPPLGGIELGVAAASQKQELAWQAIQCVTSQENQKKYMLGTGNPAARKAVYDDPEIREVFPMADLIRESLDSGAPRPVSQFYGDISGALQRSFSPPNEVNENTPAEAQGLIERVLKGESLL</sequence>
<feature type="chain" id="PRO_5003896484" evidence="4">
    <location>
        <begin position="27"/>
        <end position="436"/>
    </location>
</feature>
<dbReference type="GO" id="GO:1901982">
    <property type="term" value="F:maltose binding"/>
    <property type="evidence" value="ECO:0007669"/>
    <property type="project" value="TreeGrafter"/>
</dbReference>
<evidence type="ECO:0000256" key="1">
    <source>
        <dbReference type="ARBA" id="ARBA00008520"/>
    </source>
</evidence>
<dbReference type="PROSITE" id="PS51257">
    <property type="entry name" value="PROKAR_LIPOPROTEIN"/>
    <property type="match status" value="1"/>
</dbReference>
<reference evidence="5 6" key="1">
    <citation type="submission" date="2012-08" db="EMBL/GenBank/DDBJ databases">
        <title>Whole genome shotgun sequence of Kineosphaera limosa NBRC 100340.</title>
        <authorList>
            <person name="Yoshida I."/>
            <person name="Isaki S."/>
            <person name="Hosoyama A."/>
            <person name="Tsuchikane K."/>
            <person name="Katsumata H."/>
            <person name="Ando Y."/>
            <person name="Ohji S."/>
            <person name="Hamada M."/>
            <person name="Tamura T."/>
            <person name="Yamazoe A."/>
            <person name="Yamazaki S."/>
            <person name="Fujita N."/>
        </authorList>
    </citation>
    <scope>NUCLEOTIDE SEQUENCE [LARGE SCALE GENOMIC DNA]</scope>
    <source>
        <strain evidence="5 6">NBRC 100340</strain>
    </source>
</reference>
<evidence type="ECO:0000313" key="5">
    <source>
        <dbReference type="EMBL" id="GAB95444.1"/>
    </source>
</evidence>